<dbReference type="AlphaFoldDB" id="A0A0W1AQR1"/>
<dbReference type="OrthoDB" id="9803232at2"/>
<feature type="transmembrane region" description="Helical" evidence="1">
    <location>
        <begin position="103"/>
        <end position="122"/>
    </location>
</feature>
<feature type="transmembrane region" description="Helical" evidence="1">
    <location>
        <begin position="80"/>
        <end position="96"/>
    </location>
</feature>
<sequence length="125" mass="13551">MLSAWIGSITFAGAAILYILLSLGLPYGEFAMGGKHRIMPSQMRVACAISVVIQLIAILYLLQAGHVISIGLPFDRGVCYFFSVYLILNTVMNILSKSKKERLVMTPLSLITAICFGFTAIMSGS</sequence>
<protein>
    <submittedName>
        <fullName evidence="2">Uncharacterized protein</fullName>
    </submittedName>
</protein>
<keyword evidence="1" id="KW-0812">Transmembrane</keyword>
<reference evidence="2 3" key="1">
    <citation type="journal article" date="2015" name="Int. Biodeterior. Biodegradation">
        <title>Physiological and genetic screening methods for the isolation of methyl tert-butyl ether-degrading bacteria for bioremediation purposes.</title>
        <authorList>
            <person name="Guisado I.M."/>
            <person name="Purswani J."/>
            <person name="Gonzalez Lopez J."/>
            <person name="Pozo C."/>
        </authorList>
    </citation>
    <scope>NUCLEOTIDE SEQUENCE [LARGE SCALE GENOMIC DNA]</scope>
    <source>
        <strain evidence="2 3">SH7</strain>
    </source>
</reference>
<keyword evidence="1" id="KW-1133">Transmembrane helix</keyword>
<proteinExistence type="predicted"/>
<dbReference type="RefSeq" id="WP_060626523.1">
    <property type="nucleotide sequence ID" value="NZ_LCZJ02000043.1"/>
</dbReference>
<accession>A0A0W1AQR1</accession>
<name>A0A0W1AQR1_9BACL</name>
<keyword evidence="3" id="KW-1185">Reference proteome</keyword>
<evidence type="ECO:0000313" key="3">
    <source>
        <dbReference type="Proteomes" id="UP000054709"/>
    </source>
</evidence>
<keyword evidence="1" id="KW-0472">Membrane</keyword>
<evidence type="ECO:0000313" key="2">
    <source>
        <dbReference type="EMBL" id="KTD83684.1"/>
    </source>
</evidence>
<feature type="transmembrane region" description="Helical" evidence="1">
    <location>
        <begin position="6"/>
        <end position="25"/>
    </location>
</feature>
<feature type="transmembrane region" description="Helical" evidence="1">
    <location>
        <begin position="45"/>
        <end position="68"/>
    </location>
</feature>
<comment type="caution">
    <text evidence="2">The sequence shown here is derived from an EMBL/GenBank/DDBJ whole genome shotgun (WGS) entry which is preliminary data.</text>
</comment>
<organism evidence="2 3">
    <name type="scientific">Paenibacillus etheri</name>
    <dbReference type="NCBI Taxonomy" id="1306852"/>
    <lineage>
        <taxon>Bacteria</taxon>
        <taxon>Bacillati</taxon>
        <taxon>Bacillota</taxon>
        <taxon>Bacilli</taxon>
        <taxon>Bacillales</taxon>
        <taxon>Paenibacillaceae</taxon>
        <taxon>Paenibacillus</taxon>
    </lineage>
</organism>
<evidence type="ECO:0000256" key="1">
    <source>
        <dbReference type="SAM" id="Phobius"/>
    </source>
</evidence>
<dbReference type="Proteomes" id="UP000054709">
    <property type="component" value="Unassembled WGS sequence"/>
</dbReference>
<gene>
    <name evidence="2" type="ORF">UQ64_01085</name>
</gene>
<dbReference type="EMBL" id="LCZJ02000043">
    <property type="protein sequence ID" value="KTD83684.1"/>
    <property type="molecule type" value="Genomic_DNA"/>
</dbReference>